<evidence type="ECO:0000313" key="5">
    <source>
        <dbReference type="Proteomes" id="UP000660262"/>
    </source>
</evidence>
<protein>
    <submittedName>
        <fullName evidence="4">Uncharacterized protein</fullName>
    </submittedName>
</protein>
<comment type="caution">
    <text evidence="4">The sequence shown here is derived from an EMBL/GenBank/DDBJ whole genome shotgun (WGS) entry which is preliminary data.</text>
</comment>
<feature type="transmembrane region" description="Helical" evidence="3">
    <location>
        <begin position="58"/>
        <end position="79"/>
    </location>
</feature>
<evidence type="ECO:0000313" key="4">
    <source>
        <dbReference type="EMBL" id="GHP04680.1"/>
    </source>
</evidence>
<comment type="similarity">
    <text evidence="1">Belongs to the ycf20 family.</text>
</comment>
<keyword evidence="5" id="KW-1185">Reference proteome</keyword>
<evidence type="ECO:0000256" key="2">
    <source>
        <dbReference type="SAM" id="MobiDB-lite"/>
    </source>
</evidence>
<dbReference type="InterPro" id="IPR007572">
    <property type="entry name" value="Uncharacterised_Ycf20"/>
</dbReference>
<feature type="region of interest" description="Disordered" evidence="2">
    <location>
        <begin position="1"/>
        <end position="33"/>
    </location>
</feature>
<proteinExistence type="inferred from homology"/>
<keyword evidence="3" id="KW-0472">Membrane</keyword>
<dbReference type="Proteomes" id="UP000660262">
    <property type="component" value="Unassembled WGS sequence"/>
</dbReference>
<reference evidence="4" key="1">
    <citation type="submission" date="2020-10" db="EMBL/GenBank/DDBJ databases">
        <title>Unveiling of a novel bifunctional photoreceptor, Dualchrome1, isolated from a cosmopolitan green alga.</title>
        <authorList>
            <person name="Suzuki S."/>
            <person name="Kawachi M."/>
        </authorList>
    </citation>
    <scope>NUCLEOTIDE SEQUENCE</scope>
    <source>
        <strain evidence="4">NIES 2893</strain>
    </source>
</reference>
<feature type="compositionally biased region" description="Pro residues" evidence="2">
    <location>
        <begin position="8"/>
        <end position="27"/>
    </location>
</feature>
<dbReference type="PANTHER" id="PTHR33787">
    <property type="match status" value="1"/>
</dbReference>
<gene>
    <name evidence="4" type="ORF">PPROV_000343300</name>
</gene>
<dbReference type="EMBL" id="BNJQ01000008">
    <property type="protein sequence ID" value="GHP04680.1"/>
    <property type="molecule type" value="Genomic_DNA"/>
</dbReference>
<dbReference type="PANTHER" id="PTHR33787:SF3">
    <property type="entry name" value="YCF20-LIKE PROTEIN"/>
    <property type="match status" value="1"/>
</dbReference>
<name>A0A830HFX0_9CHLO</name>
<evidence type="ECO:0000256" key="1">
    <source>
        <dbReference type="ARBA" id="ARBA00009846"/>
    </source>
</evidence>
<accession>A0A830HFX0</accession>
<organism evidence="4 5">
    <name type="scientific">Pycnococcus provasolii</name>
    <dbReference type="NCBI Taxonomy" id="41880"/>
    <lineage>
        <taxon>Eukaryota</taxon>
        <taxon>Viridiplantae</taxon>
        <taxon>Chlorophyta</taxon>
        <taxon>Pseudoscourfieldiophyceae</taxon>
        <taxon>Pseudoscourfieldiales</taxon>
        <taxon>Pycnococcaceae</taxon>
        <taxon>Pycnococcus</taxon>
    </lineage>
</organism>
<evidence type="ECO:0000256" key="3">
    <source>
        <dbReference type="SAM" id="Phobius"/>
    </source>
</evidence>
<keyword evidence="3" id="KW-0812">Transmembrane</keyword>
<keyword evidence="3" id="KW-1133">Transmembrane helix</keyword>
<feature type="transmembrane region" description="Helical" evidence="3">
    <location>
        <begin position="91"/>
        <end position="110"/>
    </location>
</feature>
<dbReference type="Pfam" id="PF04483">
    <property type="entry name" value="DUF565"/>
    <property type="match status" value="1"/>
</dbReference>
<sequence length="185" mass="20739">MRRARTLLPPPRTASSTPPAPPPPPEPRALGSGGQLPALFERIQAMYGRRTRRLRDELAPSLFFLLGGFLCGGVVATAIDHLPIGQMGYWSGVSAASLVLISEFISRQVYGSVPRRRRRRFATAVKRWRRTATQARERGEEVPRAPEWSDAEQDAQLPAYIWRVLNWLKVGFWLGIFVDAFKVGS</sequence>
<dbReference type="AlphaFoldDB" id="A0A830HFX0"/>